<dbReference type="NCBIfam" id="TIGR04256">
    <property type="entry name" value="GxxExxY"/>
    <property type="match status" value="1"/>
</dbReference>
<reference evidence="1 2" key="1">
    <citation type="submission" date="2023-01" db="EMBL/GenBank/DDBJ databases">
        <title>Novel diversity within Roseofilum (Cyanobacteria; Desertifilaceae) from marine benthic mats with descriptions of four novel species.</title>
        <authorList>
            <person name="Wang Y."/>
            <person name="Berthold D.E."/>
            <person name="Hu J."/>
            <person name="Lefler F.W."/>
            <person name="Laughinghouse H.D. IV."/>
        </authorList>
    </citation>
    <scope>NUCLEOTIDE SEQUENCE [LARGE SCALE GENOMIC DNA]</scope>
    <source>
        <strain evidence="1 2">BLCC-M114</strain>
    </source>
</reference>
<proteinExistence type="predicted"/>
<gene>
    <name evidence="1" type="ORF">PMG25_20675</name>
</gene>
<comment type="caution">
    <text evidence="1">The sequence shown here is derived from an EMBL/GenBank/DDBJ whole genome shotgun (WGS) entry which is preliminary data.</text>
</comment>
<evidence type="ECO:0000313" key="1">
    <source>
        <dbReference type="EMBL" id="MDJ1176504.1"/>
    </source>
</evidence>
<dbReference type="Proteomes" id="UP001235849">
    <property type="component" value="Unassembled WGS sequence"/>
</dbReference>
<organism evidence="1 2">
    <name type="scientific">Roseofilum capinflatum BLCC-M114</name>
    <dbReference type="NCBI Taxonomy" id="3022440"/>
    <lineage>
        <taxon>Bacteria</taxon>
        <taxon>Bacillati</taxon>
        <taxon>Cyanobacteriota</taxon>
        <taxon>Cyanophyceae</taxon>
        <taxon>Desertifilales</taxon>
        <taxon>Desertifilaceae</taxon>
        <taxon>Roseofilum</taxon>
        <taxon>Roseofilum capinflatum</taxon>
    </lineage>
</organism>
<dbReference type="InterPro" id="IPR026350">
    <property type="entry name" value="GxxExxY"/>
</dbReference>
<accession>A0ABT7BBE5</accession>
<dbReference type="EMBL" id="JAQOSO010000104">
    <property type="protein sequence ID" value="MDJ1176504.1"/>
    <property type="molecule type" value="Genomic_DNA"/>
</dbReference>
<sequence length="157" mass="18268">MKNCDKITDIVRSTTKNQRNPIIRIIRVQAMELKYEQITHKIIGASFEVHNFLGNGFQEVIYQRALAYELTQAGLSFEREIEQHIYYKNLPHPIGKRRADFVVEHKVLVELKATIQLEDVHLAQALNYLKVYKLDVGLLINFGSKSLTFKRLIRSIT</sequence>
<dbReference type="Pfam" id="PF13366">
    <property type="entry name" value="PDDEXK_3"/>
    <property type="match status" value="1"/>
</dbReference>
<evidence type="ECO:0000313" key="2">
    <source>
        <dbReference type="Proteomes" id="UP001235849"/>
    </source>
</evidence>
<protein>
    <submittedName>
        <fullName evidence="1">GxxExxY protein</fullName>
    </submittedName>
</protein>
<name>A0ABT7BBE5_9CYAN</name>
<keyword evidence="2" id="KW-1185">Reference proteome</keyword>